<sequence length="181" mass="20559">MIAQPSPARGAGHRADRHAFRDLPDASSIDTAFESRSALRRRRAANVSHTSPDTFGRMTPSARAPFPNWALNIEAGRFDPRVLHHEFWIDARACVRYVDELTTEQLHGIVGFLASRSLELYGAELVNALIRLYIARDTGTMSDEELAHHLGQRTIADLDHREWMETTALMRSIRRTLRSRD</sequence>
<organism evidence="2 3">
    <name type="scientific">Cellulomonas fulva</name>
    <dbReference type="NCBI Taxonomy" id="2835530"/>
    <lineage>
        <taxon>Bacteria</taxon>
        <taxon>Bacillati</taxon>
        <taxon>Actinomycetota</taxon>
        <taxon>Actinomycetes</taxon>
        <taxon>Micrococcales</taxon>
        <taxon>Cellulomonadaceae</taxon>
        <taxon>Cellulomonas</taxon>
    </lineage>
</organism>
<reference evidence="2 3" key="1">
    <citation type="submission" date="2021-05" db="EMBL/GenBank/DDBJ databases">
        <title>Description of Cellulomonas sp. DKR-3 sp. nov.</title>
        <authorList>
            <person name="Dahal R.H."/>
            <person name="Chaudhary D.K."/>
        </authorList>
    </citation>
    <scope>NUCLEOTIDE SEQUENCE [LARGE SCALE GENOMIC DNA]</scope>
    <source>
        <strain evidence="2 3">DKR-3</strain>
    </source>
</reference>
<proteinExistence type="predicted"/>
<keyword evidence="3" id="KW-1185">Reference proteome</keyword>
<name>A0ABS5U2A0_9CELL</name>
<comment type="caution">
    <text evidence="2">The sequence shown here is derived from an EMBL/GenBank/DDBJ whole genome shotgun (WGS) entry which is preliminary data.</text>
</comment>
<dbReference type="RefSeq" id="WP_214352552.1">
    <property type="nucleotide sequence ID" value="NZ_JAHBOH010000002.1"/>
</dbReference>
<dbReference type="Proteomes" id="UP000722125">
    <property type="component" value="Unassembled WGS sequence"/>
</dbReference>
<accession>A0ABS5U2A0</accession>
<protein>
    <submittedName>
        <fullName evidence="2">Uncharacterized protein</fullName>
    </submittedName>
</protein>
<dbReference type="EMBL" id="JAHBOH010000002">
    <property type="protein sequence ID" value="MBT0995528.1"/>
    <property type="molecule type" value="Genomic_DNA"/>
</dbReference>
<evidence type="ECO:0000313" key="2">
    <source>
        <dbReference type="EMBL" id="MBT0995528.1"/>
    </source>
</evidence>
<evidence type="ECO:0000256" key="1">
    <source>
        <dbReference type="SAM" id="MobiDB-lite"/>
    </source>
</evidence>
<evidence type="ECO:0000313" key="3">
    <source>
        <dbReference type="Proteomes" id="UP000722125"/>
    </source>
</evidence>
<gene>
    <name evidence="2" type="ORF">KIN34_14680</name>
</gene>
<feature type="region of interest" description="Disordered" evidence="1">
    <location>
        <begin position="1"/>
        <end position="20"/>
    </location>
</feature>